<name>A0AAI8E7T9_BRUSS</name>
<dbReference type="AlphaFoldDB" id="A0AAI8E7T9"/>
<protein>
    <submittedName>
        <fullName evidence="1">Uncharacterized protein</fullName>
    </submittedName>
</protein>
<evidence type="ECO:0000313" key="1">
    <source>
        <dbReference type="EMBL" id="ATQ51856.1"/>
    </source>
</evidence>
<proteinExistence type="predicted"/>
<dbReference type="EMBL" id="CP024420">
    <property type="protein sequence ID" value="ATQ51856.1"/>
    <property type="molecule type" value="Genomic_DNA"/>
</dbReference>
<gene>
    <name evidence="1" type="ORF">CS875_03945</name>
</gene>
<accession>A0AAI8E7T9</accession>
<evidence type="ECO:0000313" key="2">
    <source>
        <dbReference type="Proteomes" id="UP000230889"/>
    </source>
</evidence>
<sequence length="65" mass="7077">MIPGLAIGAFFVACVGFDQPERAGESYLSLASGGSIHNVQVIVKPYIRNLVLKDKQNQYVIDLVL</sequence>
<organism evidence="1 2">
    <name type="scientific">Brucella suis</name>
    <dbReference type="NCBI Taxonomy" id="29461"/>
    <lineage>
        <taxon>Bacteria</taxon>
        <taxon>Pseudomonadati</taxon>
        <taxon>Pseudomonadota</taxon>
        <taxon>Alphaproteobacteria</taxon>
        <taxon>Hyphomicrobiales</taxon>
        <taxon>Brucellaceae</taxon>
        <taxon>Brucella/Ochrobactrum group</taxon>
        <taxon>Brucella</taxon>
    </lineage>
</organism>
<dbReference type="Proteomes" id="UP000230889">
    <property type="component" value="Chromosome 1"/>
</dbReference>
<reference evidence="1 2" key="1">
    <citation type="submission" date="2017-10" db="EMBL/GenBank/DDBJ databases">
        <title>First isolation and characterization of Brucella suis from yak.</title>
        <authorList>
            <person name="Yang X."/>
            <person name="Wang N."/>
            <person name="Cao X."/>
            <person name="Bie P."/>
            <person name="Wang J."/>
            <person name="Lyu Y."/>
            <person name="Wu Q."/>
        </authorList>
    </citation>
    <scope>NUCLEOTIDE SEQUENCE [LARGE SCALE GENOMIC DNA]</scope>
    <source>
        <strain evidence="1 2">QH05</strain>
    </source>
</reference>